<proteinExistence type="predicted"/>
<reference evidence="2" key="1">
    <citation type="submission" date="2021-08" db="EMBL/GenBank/DDBJ databases">
        <authorList>
            <person name="Zhang H."/>
            <person name="Xu M."/>
            <person name="Yu Z."/>
            <person name="Yang L."/>
            <person name="Cai Y."/>
        </authorList>
    </citation>
    <scope>NUCLEOTIDE SEQUENCE</scope>
    <source>
        <strain evidence="2">CHL1</strain>
    </source>
</reference>
<evidence type="ECO:0000313" key="3">
    <source>
        <dbReference type="Proteomes" id="UP000825701"/>
    </source>
</evidence>
<feature type="region of interest" description="Disordered" evidence="1">
    <location>
        <begin position="51"/>
        <end position="70"/>
    </location>
</feature>
<evidence type="ECO:0000256" key="1">
    <source>
        <dbReference type="SAM" id="MobiDB-lite"/>
    </source>
</evidence>
<dbReference type="AlphaFoldDB" id="A0A9E6UM58"/>
<evidence type="ECO:0000313" key="2">
    <source>
        <dbReference type="EMBL" id="QZN99715.1"/>
    </source>
</evidence>
<accession>A0A9E6UM58</accession>
<sequence length="145" mass="15392">MAMTLDASYHAAVFGGFAPQADQDAAMKLAFNAVLMSHRLRDLRDMLDPATTTSGLGGEPGWTISWGTPRGERDRPDAVVLAEVDPDDFALAHPVTRMRRDAFLDMVARGLAEYEARGPGQRGAADLPALKAALAEAQAATARAA</sequence>
<organism evidence="2 3">
    <name type="scientific">Chenggangzhangella methanolivorans</name>
    <dbReference type="NCBI Taxonomy" id="1437009"/>
    <lineage>
        <taxon>Bacteria</taxon>
        <taxon>Pseudomonadati</taxon>
        <taxon>Pseudomonadota</taxon>
        <taxon>Alphaproteobacteria</taxon>
        <taxon>Hyphomicrobiales</taxon>
        <taxon>Methylopilaceae</taxon>
        <taxon>Chenggangzhangella</taxon>
    </lineage>
</organism>
<dbReference type="KEGG" id="cmet:K6K41_24060"/>
<protein>
    <submittedName>
        <fullName evidence="2">Uncharacterized protein</fullName>
    </submittedName>
</protein>
<dbReference type="EMBL" id="CP081869">
    <property type="protein sequence ID" value="QZN99715.1"/>
    <property type="molecule type" value="Genomic_DNA"/>
</dbReference>
<gene>
    <name evidence="2" type="ORF">K6K41_24060</name>
</gene>
<dbReference type="RefSeq" id="WP_261402814.1">
    <property type="nucleotide sequence ID" value="NZ_CP081869.1"/>
</dbReference>
<keyword evidence="3" id="KW-1185">Reference proteome</keyword>
<dbReference type="Proteomes" id="UP000825701">
    <property type="component" value="Chromosome"/>
</dbReference>
<name>A0A9E6UM58_9HYPH</name>